<keyword evidence="1" id="KW-1133">Transmembrane helix</keyword>
<reference evidence="2 3" key="1">
    <citation type="journal article" date="2007" name="Appl. Environ. Microbiol.">
        <title>Genome sequence of the cellulolytic gliding bacterium Cytophaga hutchinsonii.</title>
        <authorList>
            <person name="Xie G."/>
            <person name="Bruce D.C."/>
            <person name="Challacombe J.F."/>
            <person name="Chertkov O."/>
            <person name="Detter J.C."/>
            <person name="Gilna P."/>
            <person name="Han C.S."/>
            <person name="Lucas S."/>
            <person name="Misra M."/>
            <person name="Myers G.L."/>
            <person name="Richardson P."/>
            <person name="Tapia R."/>
            <person name="Thayer N."/>
            <person name="Thompson L.S."/>
            <person name="Brettin T.S."/>
            <person name="Henrissat B."/>
            <person name="Wilson D.B."/>
            <person name="McBride M.J."/>
        </authorList>
    </citation>
    <scope>NUCLEOTIDE SEQUENCE [LARGE SCALE GENOMIC DNA]</scope>
    <source>
        <strain evidence="3">ATCC 33406 / DSM 1761 / CIP 103989 / NBRC 15051 / NCIMB 9469 / D465</strain>
    </source>
</reference>
<name>A0A6N4STP9_CYTH3</name>
<dbReference type="KEGG" id="chu:CHU_2555"/>
<dbReference type="Proteomes" id="UP000001822">
    <property type="component" value="Chromosome"/>
</dbReference>
<keyword evidence="3" id="KW-1185">Reference proteome</keyword>
<evidence type="ECO:0000313" key="2">
    <source>
        <dbReference type="EMBL" id="ABG59808.1"/>
    </source>
</evidence>
<accession>A0A6N4STP9</accession>
<evidence type="ECO:0000313" key="3">
    <source>
        <dbReference type="Proteomes" id="UP000001822"/>
    </source>
</evidence>
<evidence type="ECO:0000256" key="1">
    <source>
        <dbReference type="SAM" id="Phobius"/>
    </source>
</evidence>
<organism evidence="2 3">
    <name type="scientific">Cytophaga hutchinsonii (strain ATCC 33406 / DSM 1761 / CIP 103989 / NBRC 15051 / NCIMB 9469 / D465)</name>
    <dbReference type="NCBI Taxonomy" id="269798"/>
    <lineage>
        <taxon>Bacteria</taxon>
        <taxon>Pseudomonadati</taxon>
        <taxon>Bacteroidota</taxon>
        <taxon>Cytophagia</taxon>
        <taxon>Cytophagales</taxon>
        <taxon>Cytophagaceae</taxon>
        <taxon>Cytophaga</taxon>
    </lineage>
</organism>
<proteinExistence type="predicted"/>
<dbReference type="EMBL" id="CP000383">
    <property type="protein sequence ID" value="ABG59808.1"/>
    <property type="molecule type" value="Genomic_DNA"/>
</dbReference>
<keyword evidence="1" id="KW-0812">Transmembrane</keyword>
<keyword evidence="1" id="KW-0472">Membrane</keyword>
<dbReference type="RefSeq" id="WP_011585918.1">
    <property type="nucleotide sequence ID" value="NC_008255.1"/>
</dbReference>
<feature type="transmembrane region" description="Helical" evidence="1">
    <location>
        <begin position="12"/>
        <end position="32"/>
    </location>
</feature>
<dbReference type="AlphaFoldDB" id="A0A6N4STP9"/>
<gene>
    <name evidence="2" type="ordered locus">CHU_2555</name>
</gene>
<evidence type="ECO:0008006" key="4">
    <source>
        <dbReference type="Google" id="ProtNLM"/>
    </source>
</evidence>
<feature type="transmembrane region" description="Helical" evidence="1">
    <location>
        <begin position="44"/>
        <end position="65"/>
    </location>
</feature>
<feature type="transmembrane region" description="Helical" evidence="1">
    <location>
        <begin position="85"/>
        <end position="106"/>
    </location>
</feature>
<feature type="transmembrane region" description="Helical" evidence="1">
    <location>
        <begin position="118"/>
        <end position="138"/>
    </location>
</feature>
<sequence>MYSIIKSLHSNLALVLLFVLFAAVIYILIGFMGNKEFTASSKRIALAGLIAAHLQLVVGLIIYFISPLGIENFSKASMGNSMSRLYMLEHPLMMLLAIVSITIGYSKSKRAATDKQKYKLLSIFYVIGLVFILSRIPWHVWM</sequence>
<dbReference type="OrthoDB" id="329514at2"/>
<protein>
    <recommendedName>
        <fullName evidence="4">50S ribosomal protein L27</fullName>
    </recommendedName>
</protein>